<dbReference type="EMBL" id="MAXA01000181">
    <property type="protein sequence ID" value="OHV30146.1"/>
    <property type="molecule type" value="Genomic_DNA"/>
</dbReference>
<protein>
    <submittedName>
        <fullName evidence="1">Uncharacterized protein</fullName>
    </submittedName>
</protein>
<dbReference type="Proteomes" id="UP000179769">
    <property type="component" value="Unassembled WGS sequence"/>
</dbReference>
<dbReference type="AlphaFoldDB" id="A0A1S1Q991"/>
<dbReference type="RefSeq" id="WP_071063016.1">
    <property type="nucleotide sequence ID" value="NZ_MAXA01000181.1"/>
</dbReference>
<organism evidence="1 2">
    <name type="scientific">Parafrankia soli</name>
    <dbReference type="NCBI Taxonomy" id="2599596"/>
    <lineage>
        <taxon>Bacteria</taxon>
        <taxon>Bacillati</taxon>
        <taxon>Actinomycetota</taxon>
        <taxon>Actinomycetes</taxon>
        <taxon>Frankiales</taxon>
        <taxon>Frankiaceae</taxon>
        <taxon>Parafrankia</taxon>
    </lineage>
</organism>
<dbReference type="OrthoDB" id="9939009at2"/>
<accession>A0A1S1Q991</accession>
<sequence>MADLSPRAERLASLLTNRHPGWAHEVEPEGMRAGTISDPVGQIYGCADDEDYGRALHDLGIRTDPSVYGLAPRFPSDTAHDLDLALTEAVLDCREKIDG</sequence>
<gene>
    <name evidence="1" type="ORF">BBK14_34030</name>
</gene>
<keyword evidence="2" id="KW-1185">Reference proteome</keyword>
<name>A0A1S1Q991_9ACTN</name>
<evidence type="ECO:0000313" key="2">
    <source>
        <dbReference type="Proteomes" id="UP000179769"/>
    </source>
</evidence>
<proteinExistence type="predicted"/>
<evidence type="ECO:0000313" key="1">
    <source>
        <dbReference type="EMBL" id="OHV30146.1"/>
    </source>
</evidence>
<comment type="caution">
    <text evidence="1">The sequence shown here is derived from an EMBL/GenBank/DDBJ whole genome shotgun (WGS) entry which is preliminary data.</text>
</comment>
<reference evidence="2" key="1">
    <citation type="submission" date="2016-07" db="EMBL/GenBank/DDBJ databases">
        <title>Frankia sp. NRRL B-16219 Genome sequencing.</title>
        <authorList>
            <person name="Ghodhbane-Gtari F."/>
            <person name="Swanson E."/>
            <person name="Gueddou A."/>
            <person name="Louati M."/>
            <person name="Nouioui I."/>
            <person name="Hezbri K."/>
            <person name="Abebe-Akele F."/>
            <person name="Simpson S."/>
            <person name="Morris K."/>
            <person name="Thomas K."/>
            <person name="Gtari M."/>
            <person name="Tisa L.S."/>
        </authorList>
    </citation>
    <scope>NUCLEOTIDE SEQUENCE [LARGE SCALE GENOMIC DNA]</scope>
    <source>
        <strain evidence="2">NRRL B-16219</strain>
    </source>
</reference>